<dbReference type="Proteomes" id="UP001501577">
    <property type="component" value="Unassembled WGS sequence"/>
</dbReference>
<sequence>MIYNDQLFMIEDQVDQLCDVLKKSKTFQNYLQQKRTMYEDGQVQKLRKDFITKREAFEAIAAYGKYAPDRRKKQLAVREAKRALDLHPKVAEFHYAETKLQTVLDVIGSTIALAISEEIKVDAGNPFFESKTSRGGHCHVR</sequence>
<proteinExistence type="predicted"/>
<comment type="caution">
    <text evidence="1">The sequence shown here is derived from an EMBL/GenBank/DDBJ whole genome shotgun (WGS) entry which is preliminary data.</text>
</comment>
<name>A0ABN3Y8J8_9ENTE</name>
<dbReference type="Gene3D" id="1.20.1500.10">
    <property type="entry name" value="YheA/YmcA-like"/>
    <property type="match status" value="1"/>
</dbReference>
<dbReference type="RefSeq" id="WP_068706636.1">
    <property type="nucleotide sequence ID" value="NZ_BAAAXQ010000064.1"/>
</dbReference>
<dbReference type="EMBL" id="BAAAXQ010000064">
    <property type="protein sequence ID" value="GAA3022763.1"/>
    <property type="molecule type" value="Genomic_DNA"/>
</dbReference>
<dbReference type="InterPro" id="IPR023378">
    <property type="entry name" value="YheA/YmcA-like_dom_sf"/>
</dbReference>
<evidence type="ECO:0000313" key="2">
    <source>
        <dbReference type="Proteomes" id="UP001501577"/>
    </source>
</evidence>
<organism evidence="1 2">
    <name type="scientific">Tetragenococcus solitarius</name>
    <dbReference type="NCBI Taxonomy" id="71453"/>
    <lineage>
        <taxon>Bacteria</taxon>
        <taxon>Bacillati</taxon>
        <taxon>Bacillota</taxon>
        <taxon>Bacilli</taxon>
        <taxon>Lactobacillales</taxon>
        <taxon>Enterococcaceae</taxon>
        <taxon>Tetragenococcus</taxon>
    </lineage>
</organism>
<dbReference type="SUPFAM" id="SSF158622">
    <property type="entry name" value="YheA/YmcA-like"/>
    <property type="match status" value="1"/>
</dbReference>
<keyword evidence="2" id="KW-1185">Reference proteome</keyword>
<reference evidence="1 2" key="1">
    <citation type="journal article" date="2019" name="Int. J. Syst. Evol. Microbiol.">
        <title>The Global Catalogue of Microorganisms (GCM) 10K type strain sequencing project: providing services to taxonomists for standard genome sequencing and annotation.</title>
        <authorList>
            <consortium name="The Broad Institute Genomics Platform"/>
            <consortium name="The Broad Institute Genome Sequencing Center for Infectious Disease"/>
            <person name="Wu L."/>
            <person name="Ma J."/>
        </authorList>
    </citation>
    <scope>NUCLEOTIDE SEQUENCE [LARGE SCALE GENOMIC DNA]</scope>
    <source>
        <strain evidence="1 2">JCM 8736</strain>
    </source>
</reference>
<dbReference type="InterPro" id="IPR010368">
    <property type="entry name" value="Com_YlbF"/>
</dbReference>
<evidence type="ECO:0000313" key="1">
    <source>
        <dbReference type="EMBL" id="GAA3022763.1"/>
    </source>
</evidence>
<accession>A0ABN3Y8J8</accession>
<dbReference type="Pfam" id="PF06133">
    <property type="entry name" value="Com_YlbF"/>
    <property type="match status" value="1"/>
</dbReference>
<dbReference type="PANTHER" id="PTHR38448:SF2">
    <property type="entry name" value="REGULATORY PROTEIN YLBF"/>
    <property type="match status" value="1"/>
</dbReference>
<protein>
    <submittedName>
        <fullName evidence="1">YlbF family regulator</fullName>
    </submittedName>
</protein>
<dbReference type="InterPro" id="IPR052767">
    <property type="entry name" value="Bact_com_dev_regulator"/>
</dbReference>
<dbReference type="PANTHER" id="PTHR38448">
    <property type="entry name" value="REGULATORY PROTEIN YLBF-RELATED"/>
    <property type="match status" value="1"/>
</dbReference>
<gene>
    <name evidence="1" type="ORF">GCM10019998_19210</name>
</gene>